<dbReference type="GO" id="GO:0032259">
    <property type="term" value="P:methylation"/>
    <property type="evidence" value="ECO:0007669"/>
    <property type="project" value="UniProtKB-KW"/>
</dbReference>
<keyword evidence="6" id="KW-1185">Reference proteome</keyword>
<comment type="caution">
    <text evidence="5">The sequence shown here is derived from an EMBL/GenBank/DDBJ whole genome shotgun (WGS) entry which is preliminary data.</text>
</comment>
<reference evidence="5 6" key="1">
    <citation type="submission" date="2021-02" db="EMBL/GenBank/DDBJ databases">
        <title>Genome assembly of Pseudopithomyces chartarum.</title>
        <authorList>
            <person name="Jauregui R."/>
            <person name="Singh J."/>
            <person name="Voisey C."/>
        </authorList>
    </citation>
    <scope>NUCLEOTIDE SEQUENCE [LARGE SCALE GENOMIC DNA]</scope>
    <source>
        <strain evidence="5 6">AGR01</strain>
    </source>
</reference>
<keyword evidence="2" id="KW-0808">Transferase</keyword>
<dbReference type="PANTHER" id="PTHR43712">
    <property type="entry name" value="PUTATIVE (AFU_ORTHOLOGUE AFUA_4G14580)-RELATED"/>
    <property type="match status" value="1"/>
</dbReference>
<dbReference type="GO" id="GO:0008171">
    <property type="term" value="F:O-methyltransferase activity"/>
    <property type="evidence" value="ECO:0007669"/>
    <property type="project" value="InterPro"/>
</dbReference>
<evidence type="ECO:0000256" key="3">
    <source>
        <dbReference type="ARBA" id="ARBA00022691"/>
    </source>
</evidence>
<sequence>MGDLAIPDSKYLIEQLKLLVDNPEALGYGGDEAQRLEIQRLTRLASVALETPPETTERVIFAYLPLVTARISTDFKIIATLVKGSVANPVPLSTFVEASGLDKWLVTSILDFHCYEGAAIEPRQGFYAPTKLTRNMTDPSFIHSSTTFHDMVSPGFGALHRLLKNGPDQPGQTTAFQVGQHTTGTFYDWIEARPEVHEAFYGYMAGLHAIMARWINSVNFDEDFARDATENDVVFVDVGGGDGGQCLEVQSKHKLGGRIILQDRAAVIEKATKAKEAGIETIVHDFFTEQPIKGARVYCIQFCLLNWNDEDCVRILAAQTPALGPDSVLLISDYVQGLRWENEGGPLEADIFTPSVALSSHVCHGAKGRSRADYRDLLERAGLELKEVKPLTSFGQALIIAKKP</sequence>
<gene>
    <name evidence="5" type="ORF">GRF29_103g1148111</name>
</gene>
<evidence type="ECO:0000256" key="1">
    <source>
        <dbReference type="ARBA" id="ARBA00022603"/>
    </source>
</evidence>
<protein>
    <recommendedName>
        <fullName evidence="4">O-methyltransferase C-terminal domain-containing protein</fullName>
    </recommendedName>
</protein>
<feature type="domain" description="O-methyltransferase C-terminal" evidence="4">
    <location>
        <begin position="234"/>
        <end position="383"/>
    </location>
</feature>
<name>A0AAN6LWN8_9PLEO</name>
<dbReference type="AlphaFoldDB" id="A0AAN6LWN8"/>
<organism evidence="5 6">
    <name type="scientific">Pseudopithomyces chartarum</name>
    <dbReference type="NCBI Taxonomy" id="1892770"/>
    <lineage>
        <taxon>Eukaryota</taxon>
        <taxon>Fungi</taxon>
        <taxon>Dikarya</taxon>
        <taxon>Ascomycota</taxon>
        <taxon>Pezizomycotina</taxon>
        <taxon>Dothideomycetes</taxon>
        <taxon>Pleosporomycetidae</taxon>
        <taxon>Pleosporales</taxon>
        <taxon>Massarineae</taxon>
        <taxon>Didymosphaeriaceae</taxon>
        <taxon>Pseudopithomyces</taxon>
    </lineage>
</organism>
<proteinExistence type="predicted"/>
<keyword evidence="1" id="KW-0489">Methyltransferase</keyword>
<dbReference type="Gene3D" id="3.40.50.150">
    <property type="entry name" value="Vaccinia Virus protein VP39"/>
    <property type="match status" value="1"/>
</dbReference>
<dbReference type="InterPro" id="IPR001077">
    <property type="entry name" value="COMT_C"/>
</dbReference>
<evidence type="ECO:0000313" key="6">
    <source>
        <dbReference type="Proteomes" id="UP001280581"/>
    </source>
</evidence>
<dbReference type="SUPFAM" id="SSF53335">
    <property type="entry name" value="S-adenosyl-L-methionine-dependent methyltransferases"/>
    <property type="match status" value="1"/>
</dbReference>
<dbReference type="InterPro" id="IPR029063">
    <property type="entry name" value="SAM-dependent_MTases_sf"/>
</dbReference>
<dbReference type="Pfam" id="PF00891">
    <property type="entry name" value="Methyltransf_2"/>
    <property type="match status" value="1"/>
</dbReference>
<evidence type="ECO:0000259" key="4">
    <source>
        <dbReference type="Pfam" id="PF00891"/>
    </source>
</evidence>
<keyword evidence="3" id="KW-0949">S-adenosyl-L-methionine</keyword>
<dbReference type="PROSITE" id="PS51683">
    <property type="entry name" value="SAM_OMT_II"/>
    <property type="match status" value="1"/>
</dbReference>
<dbReference type="InterPro" id="IPR016461">
    <property type="entry name" value="COMT-like"/>
</dbReference>
<evidence type="ECO:0000313" key="5">
    <source>
        <dbReference type="EMBL" id="KAK3207492.1"/>
    </source>
</evidence>
<dbReference type="EMBL" id="WVTA01000009">
    <property type="protein sequence ID" value="KAK3207492.1"/>
    <property type="molecule type" value="Genomic_DNA"/>
</dbReference>
<accession>A0AAN6LWN8</accession>
<dbReference type="PANTHER" id="PTHR43712:SF4">
    <property type="entry name" value="O-METHYLTRANSFERASE DOMAIN-CONTAINING PROTEIN"/>
    <property type="match status" value="1"/>
</dbReference>
<evidence type="ECO:0000256" key="2">
    <source>
        <dbReference type="ARBA" id="ARBA00022679"/>
    </source>
</evidence>
<dbReference type="Proteomes" id="UP001280581">
    <property type="component" value="Unassembled WGS sequence"/>
</dbReference>